<keyword evidence="5 7" id="KW-0949">S-adenosyl-L-methionine</keyword>
<evidence type="ECO:0000256" key="3">
    <source>
        <dbReference type="ARBA" id="ARBA00022603"/>
    </source>
</evidence>
<dbReference type="InterPro" id="IPR015507">
    <property type="entry name" value="rRNA-MeTfrase_E"/>
</dbReference>
<evidence type="ECO:0000256" key="1">
    <source>
        <dbReference type="ARBA" id="ARBA00009258"/>
    </source>
</evidence>
<dbReference type="Proteomes" id="UP000266673">
    <property type="component" value="Unassembled WGS sequence"/>
</dbReference>
<proteinExistence type="inferred from homology"/>
<comment type="caution">
    <text evidence="9">The sequence shown here is derived from an EMBL/GenBank/DDBJ whole genome shotgun (WGS) entry which is preliminary data.</text>
</comment>
<name>A0A397VML8_9GLOM</name>
<evidence type="ECO:0000256" key="5">
    <source>
        <dbReference type="ARBA" id="ARBA00022691"/>
    </source>
</evidence>
<dbReference type="EMBL" id="QKWP01000378">
    <property type="protein sequence ID" value="RIB21143.1"/>
    <property type="molecule type" value="Genomic_DNA"/>
</dbReference>
<keyword evidence="3 9" id="KW-0489">Methyltransferase</keyword>
<keyword evidence="2" id="KW-0698">rRNA processing</keyword>
<feature type="domain" description="Ribosomal RNA methyltransferase FtsJ" evidence="8">
    <location>
        <begin position="39"/>
        <end position="224"/>
    </location>
</feature>
<comment type="similarity">
    <text evidence="1">Belongs to the class I-like SAM-binding methyltransferase superfamily. RNA methyltransferase RlmE family.</text>
</comment>
<evidence type="ECO:0000313" key="10">
    <source>
        <dbReference type="Proteomes" id="UP000266673"/>
    </source>
</evidence>
<dbReference type="AlphaFoldDB" id="A0A397VML8"/>
<dbReference type="PANTHER" id="PTHR10920:SF18">
    <property type="entry name" value="RRNA METHYLTRANSFERASE 2, MITOCHONDRIAL"/>
    <property type="match status" value="1"/>
</dbReference>
<evidence type="ECO:0000256" key="6">
    <source>
        <dbReference type="ARBA" id="ARBA00041184"/>
    </source>
</evidence>
<dbReference type="PANTHER" id="PTHR10920">
    <property type="entry name" value="RIBOSOMAL RNA METHYLTRANSFERASE"/>
    <property type="match status" value="1"/>
</dbReference>
<dbReference type="GO" id="GO:0005739">
    <property type="term" value="C:mitochondrion"/>
    <property type="evidence" value="ECO:0007669"/>
    <property type="project" value="TreeGrafter"/>
</dbReference>
<keyword evidence="4 9" id="KW-0808">Transferase</keyword>
<accession>A0A397VML8</accession>
<keyword evidence="10" id="KW-1185">Reference proteome</keyword>
<organism evidence="9 10">
    <name type="scientific">Gigaspora rosea</name>
    <dbReference type="NCBI Taxonomy" id="44941"/>
    <lineage>
        <taxon>Eukaryota</taxon>
        <taxon>Fungi</taxon>
        <taxon>Fungi incertae sedis</taxon>
        <taxon>Mucoromycota</taxon>
        <taxon>Glomeromycotina</taxon>
        <taxon>Glomeromycetes</taxon>
        <taxon>Diversisporales</taxon>
        <taxon>Gigasporaceae</taxon>
        <taxon>Gigaspora</taxon>
    </lineage>
</organism>
<evidence type="ECO:0000256" key="2">
    <source>
        <dbReference type="ARBA" id="ARBA00022552"/>
    </source>
</evidence>
<evidence type="ECO:0000313" key="9">
    <source>
        <dbReference type="EMBL" id="RIB21143.1"/>
    </source>
</evidence>
<dbReference type="PIRSF" id="PIRSF005461">
    <property type="entry name" value="23S_rRNA_mtase"/>
    <property type="match status" value="1"/>
</dbReference>
<feature type="active site" description="Proton acceptor" evidence="7">
    <location>
        <position position="181"/>
    </location>
</feature>
<protein>
    <recommendedName>
        <fullName evidence="6">rRNA methyltransferase 2, mitochondrial</fullName>
    </recommendedName>
</protein>
<dbReference type="STRING" id="44941.A0A397VML8"/>
<evidence type="ECO:0000256" key="7">
    <source>
        <dbReference type="PIRSR" id="PIRSR005461-1"/>
    </source>
</evidence>
<dbReference type="InterPro" id="IPR029063">
    <property type="entry name" value="SAM-dependent_MTases_sf"/>
</dbReference>
<dbReference type="InterPro" id="IPR050082">
    <property type="entry name" value="RNA_methyltr_RlmE"/>
</dbReference>
<dbReference type="Gene3D" id="3.40.50.150">
    <property type="entry name" value="Vaccinia Virus protein VP39"/>
    <property type="match status" value="1"/>
</dbReference>
<sequence>MFKYNRYYQQYYYTTKSSKQWLTRQIRDKYVKKAAKENFRARSAYKLQELDNKYNFIIPNSVIIDCGASPGSWCQYISRKIFPSKRVDEDVDNNLIIAVDLLPIDPMPGVKIIQGDFTELVTQQKIKDLLNERHVDVVLNDMAPNFTGTHFVDHVKSMDLCECSLAFAEHVLKSGGTFLCKFLMGESESDFRNKLKSKFKKVHYEKPHSSRDKSTEGYYVCLEFNKNITNGLT</sequence>
<dbReference type="OrthoDB" id="20105at2759"/>
<gene>
    <name evidence="9" type="ORF">C2G38_2177476</name>
</gene>
<dbReference type="HAMAP" id="MF_01547">
    <property type="entry name" value="RNA_methyltr_E"/>
    <property type="match status" value="1"/>
</dbReference>
<dbReference type="InterPro" id="IPR002877">
    <property type="entry name" value="RNA_MeTrfase_FtsJ_dom"/>
</dbReference>
<dbReference type="GO" id="GO:0008650">
    <property type="term" value="F:rRNA (uridine-2'-O-)-methyltransferase activity"/>
    <property type="evidence" value="ECO:0007669"/>
    <property type="project" value="TreeGrafter"/>
</dbReference>
<dbReference type="Pfam" id="PF01728">
    <property type="entry name" value="FtsJ"/>
    <property type="match status" value="1"/>
</dbReference>
<evidence type="ECO:0000256" key="4">
    <source>
        <dbReference type="ARBA" id="ARBA00022679"/>
    </source>
</evidence>
<dbReference type="SUPFAM" id="SSF53335">
    <property type="entry name" value="S-adenosyl-L-methionine-dependent methyltransferases"/>
    <property type="match status" value="1"/>
</dbReference>
<reference evidence="9 10" key="1">
    <citation type="submission" date="2018-06" db="EMBL/GenBank/DDBJ databases">
        <title>Comparative genomics reveals the genomic features of Rhizophagus irregularis, R. cerebriforme, R. diaphanum and Gigaspora rosea, and their symbiotic lifestyle signature.</title>
        <authorList>
            <person name="Morin E."/>
            <person name="San Clemente H."/>
            <person name="Chen E.C.H."/>
            <person name="De La Providencia I."/>
            <person name="Hainaut M."/>
            <person name="Kuo A."/>
            <person name="Kohler A."/>
            <person name="Murat C."/>
            <person name="Tang N."/>
            <person name="Roy S."/>
            <person name="Loubradou J."/>
            <person name="Henrissat B."/>
            <person name="Grigoriev I.V."/>
            <person name="Corradi N."/>
            <person name="Roux C."/>
            <person name="Martin F.M."/>
        </authorList>
    </citation>
    <scope>NUCLEOTIDE SEQUENCE [LARGE SCALE GENOMIC DNA]</scope>
    <source>
        <strain evidence="9 10">DAOM 194757</strain>
    </source>
</reference>
<evidence type="ECO:0000259" key="8">
    <source>
        <dbReference type="Pfam" id="PF01728"/>
    </source>
</evidence>